<dbReference type="PROSITE" id="PS50088">
    <property type="entry name" value="ANK_REPEAT"/>
    <property type="match status" value="2"/>
</dbReference>
<feature type="coiled-coil region" evidence="5">
    <location>
        <begin position="666"/>
        <end position="745"/>
    </location>
</feature>
<dbReference type="InterPro" id="IPR002110">
    <property type="entry name" value="Ankyrin_rpt"/>
</dbReference>
<organism evidence="7 8">
    <name type="scientific">Strongyloides venezuelensis</name>
    <name type="common">Threadworm</name>
    <dbReference type="NCBI Taxonomy" id="75913"/>
    <lineage>
        <taxon>Eukaryota</taxon>
        <taxon>Metazoa</taxon>
        <taxon>Ecdysozoa</taxon>
        <taxon>Nematoda</taxon>
        <taxon>Chromadorea</taxon>
        <taxon>Rhabditida</taxon>
        <taxon>Tylenchina</taxon>
        <taxon>Panagrolaimomorpha</taxon>
        <taxon>Strongyloidoidea</taxon>
        <taxon>Strongyloididae</taxon>
        <taxon>Strongyloides</taxon>
    </lineage>
</organism>
<feature type="region of interest" description="Disordered" evidence="6">
    <location>
        <begin position="203"/>
        <end position="247"/>
    </location>
</feature>
<dbReference type="InterPro" id="IPR021939">
    <property type="entry name" value="KN_motif"/>
</dbReference>
<dbReference type="SUPFAM" id="SSF48403">
    <property type="entry name" value="Ankyrin repeat"/>
    <property type="match status" value="1"/>
</dbReference>
<dbReference type="InterPro" id="IPR036770">
    <property type="entry name" value="Ankyrin_rpt-contain_sf"/>
</dbReference>
<dbReference type="GO" id="GO:0030837">
    <property type="term" value="P:negative regulation of actin filament polymerization"/>
    <property type="evidence" value="ECO:0007669"/>
    <property type="project" value="InterPro"/>
</dbReference>
<protein>
    <submittedName>
        <fullName evidence="8">ANK_REP_REGION domain-containing protein</fullName>
    </submittedName>
</protein>
<feature type="compositionally biased region" description="Acidic residues" evidence="6">
    <location>
        <begin position="1047"/>
        <end position="1057"/>
    </location>
</feature>
<dbReference type="Gene3D" id="1.25.40.20">
    <property type="entry name" value="Ankyrin repeat-containing domain"/>
    <property type="match status" value="1"/>
</dbReference>
<dbReference type="PANTHER" id="PTHR24168">
    <property type="entry name" value="KN MOTIF AND ANKYRIN REPEAT DOMAIN-CONTAINING"/>
    <property type="match status" value="1"/>
</dbReference>
<dbReference type="Pfam" id="PF12075">
    <property type="entry name" value="KN_motif"/>
    <property type="match status" value="1"/>
</dbReference>
<sequence length="1320" mass="149643">MYTNECYLNFKLFFGFIGMPENKNGCSCCPYGYHIDLDFVDFIECINKGINSREKETTNHEKQHYNKLMEDDGEKIIYTDIPIKYIDNNNDQVYATPYENMSNYSSVPRPNKLSISPNSRSLEDISKNSSFFIHSPRDRLSISPISRNYDYLYSPSFKNDIYSKNGSVNSYVQPGYSNFRSATTTPTIHYNTNTFNRSGYHSDYGERHTYSPTAKNDSLNYPRSTTRSPSRINSSGYESSKEITSSNSKPDYFTAVAQTMSQIRSKSNPGINRNIKKNTITYDMKNVYASKPPLPISSVRSPTKFFDLILSKKLQSRSLTPTKQHSYMSGNIKIPIQNISSTVYEKDHYFPASSPSMTEKDVNSNIRSYTSNNASQKLATSPSKISTVPQLQSYIGSKSYTGPSLIDDDVFASIQREKKSNKTSDVNSIKSLPTVSHRDTYKLFHTTNSTGYGRMMESNIFSPTLNIHKSNDKRYGEENVENRYDNEYYGISNNMISNKQVVEMNWLKNNYVSKNNENNSINKSNRKFNLLNSTSEENLIYKNNMMDEVEKRKILKENIIEKRDIDTMIDDDLYVGENTTVEKSEIGVDPIDDILLNIKNEIINEYNYLTRQNLKEIETQTENKTAKVDKSLQTEEMKVTTKDVCCGIQVEEEGYLIIKKSQLDLLESRSCRLENLEKEIAEAAMRKAEIEAKQEYEDEKMKAIEMAARAEADLAMTKAIEAIKMRDVAEVMRSVDEEMANEEEEDAEIVSLTQNDDDEDLSYINPTPDYSLSINGLSTGSSESDSDSECIRFKKNSLSDDFYFEQNSDNDIKDIELLEFEQEELNVMIEEEKSYKTSNKSKKNDINVENDDLNGEEVEEKDEKKYIPKLLSPEKTESLKKLLTDTSVNSFHRGDSHRSFRLTKSNANDLSIIAEKHTNESGDAVPPTSAVHDPRAVLAGKVDLKKDASLGVNSYMNGLTPIPINFPNIIPRPKITRINLNPGKAENKEEEEEAIDRVMPLPSEMRKFGFFKDRNVYNDRRYRYLSSKKAQQKEMEDDDNGSQSSDTSEDSSTDESPDSTSVEKIQYEVKVPLQEALRLMLKFVENPATVTPSVADWAIKYVKHEWMRLTTKEDTDIEAIAILLEYIRDVSVDLLKAVVNLCDQNDNTALHFAIANSKFDVVSVLLDSHVCEMDKPNKAGYSAIMIGATTPTKDEAHASIIDRLFRSGNVNARSLSHGQTALMLAVSCNNESAVKALLDLGADVNIQDFEGSTALMVVAEHGHVELAKILLDHPDIDTSITDCDEQTALSIAVGNKYHSIAALIYAYNNHTLKKKEPSIQ</sequence>
<dbReference type="GO" id="GO:0005737">
    <property type="term" value="C:cytoplasm"/>
    <property type="evidence" value="ECO:0007669"/>
    <property type="project" value="TreeGrafter"/>
</dbReference>
<dbReference type="WBParaSite" id="SVE_1978600.1">
    <property type="protein sequence ID" value="SVE_1978600.1"/>
    <property type="gene ID" value="SVE_1978600"/>
</dbReference>
<keyword evidence="3 5" id="KW-0175">Coiled coil</keyword>
<dbReference type="Pfam" id="PF12796">
    <property type="entry name" value="Ank_2"/>
    <property type="match status" value="1"/>
</dbReference>
<dbReference type="PANTHER" id="PTHR24168:SF21">
    <property type="entry name" value="KANK, ISOFORM D"/>
    <property type="match status" value="1"/>
</dbReference>
<feature type="repeat" description="ANK" evidence="4">
    <location>
        <begin position="1250"/>
        <end position="1273"/>
    </location>
</feature>
<evidence type="ECO:0000256" key="4">
    <source>
        <dbReference type="PROSITE-ProRule" id="PRU00023"/>
    </source>
</evidence>
<dbReference type="Proteomes" id="UP000035680">
    <property type="component" value="Unassembled WGS sequence"/>
</dbReference>
<feature type="compositionally biased region" description="Polar residues" evidence="6">
    <location>
        <begin position="210"/>
        <end position="247"/>
    </location>
</feature>
<accession>A0A0K0G4X4</accession>
<dbReference type="InterPro" id="IPR047184">
    <property type="entry name" value="KANK1-4"/>
</dbReference>
<reference evidence="7" key="1">
    <citation type="submission" date="2014-07" db="EMBL/GenBank/DDBJ databases">
        <authorList>
            <person name="Martin A.A"/>
            <person name="De Silva N."/>
        </authorList>
    </citation>
    <scope>NUCLEOTIDE SEQUENCE</scope>
</reference>
<dbReference type="STRING" id="75913.A0A0K0G4X4"/>
<evidence type="ECO:0000313" key="8">
    <source>
        <dbReference type="WBParaSite" id="SVE_1978600.1"/>
    </source>
</evidence>
<name>A0A0K0G4X4_STRVS</name>
<evidence type="ECO:0000256" key="3">
    <source>
        <dbReference type="ARBA" id="ARBA00023054"/>
    </source>
</evidence>
<keyword evidence="7" id="KW-1185">Reference proteome</keyword>
<reference evidence="8" key="2">
    <citation type="submission" date="2015-08" db="UniProtKB">
        <authorList>
            <consortium name="WormBaseParasite"/>
        </authorList>
    </citation>
    <scope>IDENTIFICATION</scope>
</reference>
<feature type="repeat" description="ANK" evidence="4">
    <location>
        <begin position="1217"/>
        <end position="1249"/>
    </location>
</feature>
<dbReference type="GO" id="GO:0005856">
    <property type="term" value="C:cytoskeleton"/>
    <property type="evidence" value="ECO:0007669"/>
    <property type="project" value="TreeGrafter"/>
</dbReference>
<proteinExistence type="predicted"/>
<feature type="region of interest" description="Disordered" evidence="6">
    <location>
        <begin position="1027"/>
        <end position="1065"/>
    </location>
</feature>
<evidence type="ECO:0000256" key="1">
    <source>
        <dbReference type="ARBA" id="ARBA00022737"/>
    </source>
</evidence>
<keyword evidence="1" id="KW-0677">Repeat</keyword>
<evidence type="ECO:0000256" key="6">
    <source>
        <dbReference type="SAM" id="MobiDB-lite"/>
    </source>
</evidence>
<dbReference type="SMART" id="SM00248">
    <property type="entry name" value="ANK"/>
    <property type="match status" value="5"/>
</dbReference>
<evidence type="ECO:0000256" key="2">
    <source>
        <dbReference type="ARBA" id="ARBA00023043"/>
    </source>
</evidence>
<dbReference type="Pfam" id="PF00023">
    <property type="entry name" value="Ank"/>
    <property type="match status" value="1"/>
</dbReference>
<dbReference type="PROSITE" id="PS50297">
    <property type="entry name" value="ANK_REP_REGION"/>
    <property type="match status" value="2"/>
</dbReference>
<evidence type="ECO:0000313" key="7">
    <source>
        <dbReference type="Proteomes" id="UP000035680"/>
    </source>
</evidence>
<keyword evidence="2 4" id="KW-0040">ANK repeat</keyword>
<evidence type="ECO:0000256" key="5">
    <source>
        <dbReference type="SAM" id="Coils"/>
    </source>
</evidence>